<evidence type="ECO:0000313" key="2">
    <source>
        <dbReference type="EMBL" id="SNY27412.1"/>
    </source>
</evidence>
<dbReference type="OrthoDB" id="9802197at2"/>
<protein>
    <recommendedName>
        <fullName evidence="1">Bacterial repeat domain-containing protein</fullName>
    </recommendedName>
</protein>
<gene>
    <name evidence="2" type="ORF">SAMN06265827_11119</name>
</gene>
<keyword evidence="3" id="KW-1185">Reference proteome</keyword>
<evidence type="ECO:0000313" key="3">
    <source>
        <dbReference type="Proteomes" id="UP000219573"/>
    </source>
</evidence>
<name>A0A285GV74_9FIRM</name>
<feature type="domain" description="Bacterial repeat" evidence="1">
    <location>
        <begin position="38"/>
        <end position="107"/>
    </location>
</feature>
<dbReference type="EMBL" id="OBDZ01000011">
    <property type="protein sequence ID" value="SNY27412.1"/>
    <property type="molecule type" value="Genomic_DNA"/>
</dbReference>
<proteinExistence type="predicted"/>
<accession>A0A285GV74</accession>
<evidence type="ECO:0000259" key="1">
    <source>
        <dbReference type="Pfam" id="PF18998"/>
    </source>
</evidence>
<dbReference type="InterPro" id="IPR044060">
    <property type="entry name" value="Bacterial_rp_domain"/>
</dbReference>
<dbReference type="RefSeq" id="WP_097017700.1">
    <property type="nucleotide sequence ID" value="NZ_OBDZ01000011.1"/>
</dbReference>
<sequence length="213" mass="23661">MITYVSKRLFPLILITTLVFLLTGCSEDSDEFTKSIIQIEKEGAGTVTKSPDKDAYKIGEKVTLTATPAKNYKFAGWQTADSSDTNKTITLTVQAPIIKVKAIFEKDENASDDDSDNSSGDEESNSGEYQLIVNCESTNHSVLGNEVGEITIRDVENEGITYYSGDNIPAGTKVQIYAEPNGRYDNYYFNYWESEDNTINNLNCNNKLNISKL</sequence>
<dbReference type="AlphaFoldDB" id="A0A285GV74"/>
<dbReference type="Proteomes" id="UP000219573">
    <property type="component" value="Unassembled WGS sequence"/>
</dbReference>
<dbReference type="PROSITE" id="PS51257">
    <property type="entry name" value="PROKAR_LIPOPROTEIN"/>
    <property type="match status" value="1"/>
</dbReference>
<dbReference type="Pfam" id="PF18998">
    <property type="entry name" value="Flg_new_2"/>
    <property type="match status" value="1"/>
</dbReference>
<organism evidence="2 3">
    <name type="scientific">Orenia metallireducens</name>
    <dbReference type="NCBI Taxonomy" id="1413210"/>
    <lineage>
        <taxon>Bacteria</taxon>
        <taxon>Bacillati</taxon>
        <taxon>Bacillota</taxon>
        <taxon>Clostridia</taxon>
        <taxon>Halanaerobiales</taxon>
        <taxon>Halobacteroidaceae</taxon>
        <taxon>Orenia</taxon>
    </lineage>
</organism>
<reference evidence="3" key="1">
    <citation type="submission" date="2017-09" db="EMBL/GenBank/DDBJ databases">
        <authorList>
            <person name="Varghese N."/>
            <person name="Submissions S."/>
        </authorList>
    </citation>
    <scope>NUCLEOTIDE SEQUENCE [LARGE SCALE GENOMIC DNA]</scope>
    <source>
        <strain evidence="3">MSL47</strain>
    </source>
</reference>